<dbReference type="OrthoDB" id="9786489at2"/>
<dbReference type="GO" id="GO:0006412">
    <property type="term" value="P:translation"/>
    <property type="evidence" value="ECO:0007669"/>
    <property type="project" value="UniProtKB-UniRule"/>
</dbReference>
<dbReference type="Pfam" id="PF14693">
    <property type="entry name" value="Ribosomal_TL5_C"/>
    <property type="match status" value="1"/>
</dbReference>
<dbReference type="GO" id="GO:0008097">
    <property type="term" value="F:5S rRNA binding"/>
    <property type="evidence" value="ECO:0007669"/>
    <property type="project" value="InterPro"/>
</dbReference>
<dbReference type="HAMAP" id="MF_01334">
    <property type="entry name" value="Ribosomal_bL25_CTC"/>
    <property type="match status" value="1"/>
</dbReference>
<dbReference type="KEGG" id="asx:CDL62_05255"/>
<accession>A0A1T5AUM9</accession>
<dbReference type="Pfam" id="PF01386">
    <property type="entry name" value="Ribosomal_L25p"/>
    <property type="match status" value="1"/>
</dbReference>
<keyword evidence="9" id="KW-1185">Reference proteome</keyword>
<organism evidence="8 9">
    <name type="scientific">Alkalitalea saponilacus</name>
    <dbReference type="NCBI Taxonomy" id="889453"/>
    <lineage>
        <taxon>Bacteria</taxon>
        <taxon>Pseudomonadati</taxon>
        <taxon>Bacteroidota</taxon>
        <taxon>Bacteroidia</taxon>
        <taxon>Marinilabiliales</taxon>
        <taxon>Marinilabiliaceae</taxon>
        <taxon>Alkalitalea</taxon>
    </lineage>
</organism>
<dbReference type="EMBL" id="FUYV01000001">
    <property type="protein sequence ID" value="SKB38728.1"/>
    <property type="molecule type" value="Genomic_DNA"/>
</dbReference>
<name>A0A1T5AUM9_9BACT</name>
<sequence length="191" mass="21053">MQTIEVKAVKRDNLGKTATKELRKSGQVPGVLYGGKDVVHFQAEANEFRKLLFTPKVYIVKLNIEGTVYEAIIKDLQYHPVSDELIHIDFLQVFEDKPITIEVPVKLKGLAEGVKAGGKLTLEQRKLRVKGLMKNLPDDLEINISKLGLGKGIQVGSLSFPELELLNAKNSVVVAVKLTRAARAAAQQQKG</sequence>
<keyword evidence="4 5" id="KW-0687">Ribonucleoprotein</keyword>
<dbReference type="InterPro" id="IPR011035">
    <property type="entry name" value="Ribosomal_bL25/Gln-tRNA_synth"/>
</dbReference>
<dbReference type="PANTHER" id="PTHR33284">
    <property type="entry name" value="RIBOSOMAL PROTEIN L25/GLN-TRNA SYNTHETASE, ANTI-CODON-BINDING DOMAIN-CONTAINING PROTEIN"/>
    <property type="match status" value="1"/>
</dbReference>
<dbReference type="GO" id="GO:0022625">
    <property type="term" value="C:cytosolic large ribosomal subunit"/>
    <property type="evidence" value="ECO:0007669"/>
    <property type="project" value="TreeGrafter"/>
</dbReference>
<dbReference type="InterPro" id="IPR001021">
    <property type="entry name" value="Ribosomal_bL25_long"/>
</dbReference>
<dbReference type="InterPro" id="IPR020057">
    <property type="entry name" value="Ribosomal_bL25_b-dom"/>
</dbReference>
<gene>
    <name evidence="5" type="primary">rplY</name>
    <name evidence="5" type="synonym">ctc</name>
    <name evidence="8" type="ORF">SAMN03080601_00389</name>
</gene>
<dbReference type="AlphaFoldDB" id="A0A1T5AUM9"/>
<evidence type="ECO:0000256" key="4">
    <source>
        <dbReference type="ARBA" id="ARBA00023274"/>
    </source>
</evidence>
<feature type="domain" description="Large ribosomal subunit protein bL25 beta" evidence="7">
    <location>
        <begin position="99"/>
        <end position="178"/>
    </location>
</feature>
<evidence type="ECO:0000256" key="1">
    <source>
        <dbReference type="ARBA" id="ARBA00022730"/>
    </source>
</evidence>
<dbReference type="NCBIfam" id="TIGR00731">
    <property type="entry name" value="bL25_bact_ctc"/>
    <property type="match status" value="1"/>
</dbReference>
<evidence type="ECO:0000259" key="7">
    <source>
        <dbReference type="Pfam" id="PF14693"/>
    </source>
</evidence>
<keyword evidence="3 5" id="KW-0689">Ribosomal protein</keyword>
<evidence type="ECO:0000256" key="3">
    <source>
        <dbReference type="ARBA" id="ARBA00022980"/>
    </source>
</evidence>
<protein>
    <recommendedName>
        <fullName evidence="5">Large ribosomal subunit protein bL25</fullName>
    </recommendedName>
    <alternativeName>
        <fullName evidence="5">General stress protein CTC</fullName>
    </alternativeName>
</protein>
<dbReference type="InterPro" id="IPR020056">
    <property type="entry name" value="Rbsml_bL25/Gln-tRNA_synth_N"/>
</dbReference>
<keyword evidence="2 5" id="KW-0694">RNA-binding</keyword>
<dbReference type="Proteomes" id="UP000191055">
    <property type="component" value="Unassembled WGS sequence"/>
</dbReference>
<evidence type="ECO:0000313" key="8">
    <source>
        <dbReference type="EMBL" id="SKB38728.1"/>
    </source>
</evidence>
<dbReference type="GO" id="GO:0003735">
    <property type="term" value="F:structural constituent of ribosome"/>
    <property type="evidence" value="ECO:0007669"/>
    <property type="project" value="InterPro"/>
</dbReference>
<dbReference type="RefSeq" id="WP_079556159.1">
    <property type="nucleotide sequence ID" value="NZ_CP021904.1"/>
</dbReference>
<dbReference type="Gene3D" id="2.40.240.10">
    <property type="entry name" value="Ribosomal Protein L25, Chain P"/>
    <property type="match status" value="1"/>
</dbReference>
<evidence type="ECO:0000256" key="2">
    <source>
        <dbReference type="ARBA" id="ARBA00022884"/>
    </source>
</evidence>
<comment type="similarity">
    <text evidence="5">Belongs to the bacterial ribosomal protein bL25 family. CTC subfamily.</text>
</comment>
<proteinExistence type="inferred from homology"/>
<dbReference type="InterPro" id="IPR020930">
    <property type="entry name" value="Ribosomal_uL5_bac-type"/>
</dbReference>
<comment type="subunit">
    <text evidence="5">Part of the 50S ribosomal subunit; part of the 5S rRNA/L5/L18/L25 subcomplex. Contacts the 5S rRNA. Binds to the 5S rRNA independently of L5 and L18.</text>
</comment>
<comment type="function">
    <text evidence="5">This is one of the proteins that binds to the 5S RNA in the ribosome where it forms part of the central protuberance.</text>
</comment>
<dbReference type="STRING" id="889453.SAMN03080601_00389"/>
<dbReference type="PANTHER" id="PTHR33284:SF1">
    <property type="entry name" value="RIBOSOMAL PROTEIN L25_GLN-TRNA SYNTHETASE, ANTI-CODON-BINDING DOMAIN-CONTAINING PROTEIN"/>
    <property type="match status" value="1"/>
</dbReference>
<evidence type="ECO:0000313" key="9">
    <source>
        <dbReference type="Proteomes" id="UP000191055"/>
    </source>
</evidence>
<reference evidence="8 9" key="1">
    <citation type="submission" date="2017-02" db="EMBL/GenBank/DDBJ databases">
        <authorList>
            <person name="Peterson S.W."/>
        </authorList>
    </citation>
    <scope>NUCLEOTIDE SEQUENCE [LARGE SCALE GENOMIC DNA]</scope>
    <source>
        <strain evidence="8 9">DSM 24412</strain>
    </source>
</reference>
<dbReference type="InterPro" id="IPR037121">
    <property type="entry name" value="Ribosomal_bL25_C"/>
</dbReference>
<dbReference type="NCBIfam" id="NF004132">
    <property type="entry name" value="PRK05618.2-2"/>
    <property type="match status" value="1"/>
</dbReference>
<evidence type="ECO:0000256" key="5">
    <source>
        <dbReference type="HAMAP-Rule" id="MF_01334"/>
    </source>
</evidence>
<dbReference type="SUPFAM" id="SSF50715">
    <property type="entry name" value="Ribosomal protein L25-like"/>
    <property type="match status" value="1"/>
</dbReference>
<feature type="domain" description="Large ribosomal subunit protein bL25 L25" evidence="6">
    <location>
        <begin position="7"/>
        <end position="90"/>
    </location>
</feature>
<dbReference type="Gene3D" id="2.170.120.20">
    <property type="entry name" value="Ribosomal protein L25, beta domain"/>
    <property type="match status" value="1"/>
</dbReference>
<keyword evidence="1 5" id="KW-0699">rRNA-binding</keyword>
<evidence type="ECO:0000259" key="6">
    <source>
        <dbReference type="Pfam" id="PF01386"/>
    </source>
</evidence>
<dbReference type="InterPro" id="IPR029751">
    <property type="entry name" value="Ribosomal_L25_dom"/>
</dbReference>
<dbReference type="CDD" id="cd00495">
    <property type="entry name" value="Ribosomal_L25_TL5_CTC"/>
    <property type="match status" value="1"/>
</dbReference>